<dbReference type="PANTHER" id="PTHR46494">
    <property type="entry name" value="CORA FAMILY METAL ION TRANSPORTER (EUROFUNG)"/>
    <property type="match status" value="1"/>
</dbReference>
<keyword evidence="3" id="KW-0813">Transport</keyword>
<dbReference type="Gene3D" id="1.20.58.340">
    <property type="entry name" value="Magnesium transport protein CorA, transmembrane region"/>
    <property type="match status" value="2"/>
</dbReference>
<dbReference type="GO" id="GO:0015087">
    <property type="term" value="F:cobalt ion transmembrane transporter activity"/>
    <property type="evidence" value="ECO:0007669"/>
    <property type="project" value="TreeGrafter"/>
</dbReference>
<comment type="subcellular location">
    <subcellularLocation>
        <location evidence="1">Cell membrane</location>
        <topology evidence="1">Multi-pass membrane protein</topology>
    </subcellularLocation>
</comment>
<name>A0A844WEL4_9RHOB</name>
<dbReference type="GO" id="GO:0050897">
    <property type="term" value="F:cobalt ion binding"/>
    <property type="evidence" value="ECO:0007669"/>
    <property type="project" value="TreeGrafter"/>
</dbReference>
<keyword evidence="6 12" id="KW-0812">Transmembrane</keyword>
<accession>A0A844WEL4</accession>
<evidence type="ECO:0000256" key="7">
    <source>
        <dbReference type="ARBA" id="ARBA00022833"/>
    </source>
</evidence>
<dbReference type="Gene3D" id="3.30.460.20">
    <property type="entry name" value="CorA soluble domain-like"/>
    <property type="match status" value="1"/>
</dbReference>
<dbReference type="PANTHER" id="PTHR46494:SF3">
    <property type="entry name" value="ZINC TRANSPORT PROTEIN ZNTB"/>
    <property type="match status" value="1"/>
</dbReference>
<evidence type="ECO:0000256" key="6">
    <source>
        <dbReference type="ARBA" id="ARBA00022692"/>
    </source>
</evidence>
<dbReference type="GO" id="GO:0015095">
    <property type="term" value="F:magnesium ion transmembrane transporter activity"/>
    <property type="evidence" value="ECO:0007669"/>
    <property type="project" value="TreeGrafter"/>
</dbReference>
<keyword evidence="11" id="KW-0175">Coiled coil</keyword>
<sequence length="323" mass="36025">MNHCVNFAYALNGPMEGQRLDPATAVEVLREQNLGWVHLAADHPDTQAWVAGNLDYLHETIIEALLAPATRPRAIPIEDGLLVILRGVNMNEGRDPEDMVSIRVWADAERIVTLTRQRVRALEDISQAIEAGHGPETAGEFLAMLAQRLNARLEPLVHDLDQETDALEEDVIGSPGQTLRKRIVEMRLQVIELRRHASPQRLALAALEDTGSPLLDGDDLRHIQETRDRLTRQVENLDEMRDSLAVLREELSSQLSDRLNRNMYILSILSAIFLPLGFLTGLLGINVGGMPGAQDPDAFWYVSGGLLAVGLLQVLFLRRARWL</sequence>
<evidence type="ECO:0000256" key="1">
    <source>
        <dbReference type="ARBA" id="ARBA00004651"/>
    </source>
</evidence>
<evidence type="ECO:0000256" key="10">
    <source>
        <dbReference type="ARBA" id="ARBA00023136"/>
    </source>
</evidence>
<feature type="coiled-coil region" evidence="11">
    <location>
        <begin position="220"/>
        <end position="257"/>
    </location>
</feature>
<protein>
    <submittedName>
        <fullName evidence="13">Zinc transporter ZntB</fullName>
    </submittedName>
</protein>
<evidence type="ECO:0000313" key="13">
    <source>
        <dbReference type="EMBL" id="MWB79848.1"/>
    </source>
</evidence>
<evidence type="ECO:0000256" key="11">
    <source>
        <dbReference type="SAM" id="Coils"/>
    </source>
</evidence>
<dbReference type="SUPFAM" id="SSF143865">
    <property type="entry name" value="CorA soluble domain-like"/>
    <property type="match status" value="1"/>
</dbReference>
<evidence type="ECO:0000256" key="9">
    <source>
        <dbReference type="ARBA" id="ARBA00023065"/>
    </source>
</evidence>
<feature type="transmembrane region" description="Helical" evidence="12">
    <location>
        <begin position="263"/>
        <end position="286"/>
    </location>
</feature>
<dbReference type="RefSeq" id="WP_160383867.1">
    <property type="nucleotide sequence ID" value="NZ_WNXQ01000017.1"/>
</dbReference>
<evidence type="ECO:0000256" key="5">
    <source>
        <dbReference type="ARBA" id="ARBA00022519"/>
    </source>
</evidence>
<comment type="caution">
    <text evidence="13">The sequence shown here is derived from an EMBL/GenBank/DDBJ whole genome shotgun (WGS) entry which is preliminary data.</text>
</comment>
<evidence type="ECO:0000313" key="14">
    <source>
        <dbReference type="Proteomes" id="UP000443843"/>
    </source>
</evidence>
<feature type="transmembrane region" description="Helical" evidence="12">
    <location>
        <begin position="298"/>
        <end position="317"/>
    </location>
</feature>
<dbReference type="InterPro" id="IPR045863">
    <property type="entry name" value="CorA_TM1_TM2"/>
</dbReference>
<dbReference type="GO" id="GO:0005886">
    <property type="term" value="C:plasma membrane"/>
    <property type="evidence" value="ECO:0007669"/>
    <property type="project" value="UniProtKB-SubCell"/>
</dbReference>
<proteinExistence type="inferred from homology"/>
<dbReference type="SUPFAM" id="SSF144083">
    <property type="entry name" value="Magnesium transport protein CorA, transmembrane region"/>
    <property type="match status" value="1"/>
</dbReference>
<dbReference type="InterPro" id="IPR002523">
    <property type="entry name" value="MgTranspt_CorA/ZnTranspt_ZntB"/>
</dbReference>
<dbReference type="GO" id="GO:0000287">
    <property type="term" value="F:magnesium ion binding"/>
    <property type="evidence" value="ECO:0007669"/>
    <property type="project" value="TreeGrafter"/>
</dbReference>
<keyword evidence="7" id="KW-0862">Zinc</keyword>
<evidence type="ECO:0000256" key="3">
    <source>
        <dbReference type="ARBA" id="ARBA00022448"/>
    </source>
</evidence>
<evidence type="ECO:0000256" key="8">
    <source>
        <dbReference type="ARBA" id="ARBA00022989"/>
    </source>
</evidence>
<keyword evidence="10 12" id="KW-0472">Membrane</keyword>
<evidence type="ECO:0000256" key="2">
    <source>
        <dbReference type="ARBA" id="ARBA00009765"/>
    </source>
</evidence>
<keyword evidence="4" id="KW-1003">Cell membrane</keyword>
<keyword evidence="5" id="KW-0997">Cell inner membrane</keyword>
<dbReference type="Proteomes" id="UP000443843">
    <property type="component" value="Unassembled WGS sequence"/>
</dbReference>
<dbReference type="EMBL" id="WNXQ01000017">
    <property type="protein sequence ID" value="MWB79848.1"/>
    <property type="molecule type" value="Genomic_DNA"/>
</dbReference>
<keyword evidence="8 12" id="KW-1133">Transmembrane helix</keyword>
<keyword evidence="14" id="KW-1185">Reference proteome</keyword>
<dbReference type="InterPro" id="IPR045861">
    <property type="entry name" value="CorA_cytoplasmic_dom"/>
</dbReference>
<keyword evidence="9" id="KW-0406">Ion transport</keyword>
<reference evidence="13 14" key="1">
    <citation type="submission" date="2019-11" db="EMBL/GenBank/DDBJ databases">
        <title>Pseudooceanicola pacifica sp. nov., isolated from deep-sea sediment of the Pacific Ocean.</title>
        <authorList>
            <person name="Lyu L."/>
        </authorList>
    </citation>
    <scope>NUCLEOTIDE SEQUENCE [LARGE SCALE GENOMIC DNA]</scope>
    <source>
        <strain evidence="13 14">216_PA32_1</strain>
    </source>
</reference>
<evidence type="ECO:0000256" key="12">
    <source>
        <dbReference type="SAM" id="Phobius"/>
    </source>
</evidence>
<dbReference type="Pfam" id="PF01544">
    <property type="entry name" value="CorA"/>
    <property type="match status" value="1"/>
</dbReference>
<organism evidence="13 14">
    <name type="scientific">Pseudooceanicola pacificus</name>
    <dbReference type="NCBI Taxonomy" id="2676438"/>
    <lineage>
        <taxon>Bacteria</taxon>
        <taxon>Pseudomonadati</taxon>
        <taxon>Pseudomonadota</taxon>
        <taxon>Alphaproteobacteria</taxon>
        <taxon>Rhodobacterales</taxon>
        <taxon>Paracoccaceae</taxon>
        <taxon>Pseudooceanicola</taxon>
    </lineage>
</organism>
<comment type="similarity">
    <text evidence="2">Belongs to the CorA metal ion transporter (MIT) (TC 1.A.35) family.</text>
</comment>
<dbReference type="AlphaFoldDB" id="A0A844WEL4"/>
<evidence type="ECO:0000256" key="4">
    <source>
        <dbReference type="ARBA" id="ARBA00022475"/>
    </source>
</evidence>
<gene>
    <name evidence="13" type="ORF">GLS40_17600</name>
</gene>
<dbReference type="CDD" id="cd12833">
    <property type="entry name" value="ZntB-like_1"/>
    <property type="match status" value="1"/>
</dbReference>